<dbReference type="GO" id="GO:0003960">
    <property type="term" value="F:quinone reductase (NADPH) activity"/>
    <property type="evidence" value="ECO:0000318"/>
    <property type="project" value="GO_Central"/>
</dbReference>
<name>B7PID3_IXOSC</name>
<keyword evidence="4" id="KW-0521">NADP</keyword>
<dbReference type="InterPro" id="IPR013154">
    <property type="entry name" value="ADH-like_N"/>
</dbReference>
<dbReference type="CDD" id="cd08253">
    <property type="entry name" value="zeta_crystallin"/>
    <property type="match status" value="1"/>
</dbReference>
<dbReference type="InterPro" id="IPR020843">
    <property type="entry name" value="ER"/>
</dbReference>
<evidence type="ECO:0000313" key="8">
    <source>
        <dbReference type="EMBL" id="EEC06355.1"/>
    </source>
</evidence>
<dbReference type="STRING" id="6945.B7PID3"/>
<dbReference type="PaxDb" id="6945-B7PID3"/>
<proteinExistence type="inferred from homology"/>
<dbReference type="GO" id="GO:0003730">
    <property type="term" value="F:mRNA 3'-UTR binding"/>
    <property type="evidence" value="ECO:0000318"/>
    <property type="project" value="GO_Central"/>
</dbReference>
<evidence type="ECO:0000259" key="7">
    <source>
        <dbReference type="SMART" id="SM00829"/>
    </source>
</evidence>
<feature type="domain" description="Enoyl reductase (ER)" evidence="7">
    <location>
        <begin position="28"/>
        <end position="341"/>
    </location>
</feature>
<dbReference type="InterPro" id="IPR013149">
    <property type="entry name" value="ADH-like_C"/>
</dbReference>
<evidence type="ECO:0000256" key="3">
    <source>
        <dbReference type="ARBA" id="ARBA00022490"/>
    </source>
</evidence>
<dbReference type="Gene3D" id="3.90.180.10">
    <property type="entry name" value="Medium-chain alcohol dehydrogenases, catalytic domain"/>
    <property type="match status" value="1"/>
</dbReference>
<evidence type="ECO:0000256" key="2">
    <source>
        <dbReference type="ARBA" id="ARBA00010371"/>
    </source>
</evidence>
<evidence type="ECO:0000256" key="1">
    <source>
        <dbReference type="ARBA" id="ARBA00004496"/>
    </source>
</evidence>
<dbReference type="Pfam" id="PF08240">
    <property type="entry name" value="ADH_N"/>
    <property type="match status" value="1"/>
</dbReference>
<dbReference type="SMART" id="SM00829">
    <property type="entry name" value="PKS_ER"/>
    <property type="match status" value="1"/>
</dbReference>
<reference evidence="8" key="1">
    <citation type="submission" date="2008-03" db="EMBL/GenBank/DDBJ databases">
        <title>Annotation of Ixodes scapularis.</title>
        <authorList>
            <consortium name="Ixodes scapularis Genome Project Consortium"/>
            <person name="Caler E."/>
            <person name="Hannick L.I."/>
            <person name="Bidwell S."/>
            <person name="Joardar V."/>
            <person name="Thiagarajan M."/>
            <person name="Amedeo P."/>
            <person name="Galinsky K.J."/>
            <person name="Schobel S."/>
            <person name="Inman J."/>
            <person name="Hostetler J."/>
            <person name="Miller J."/>
            <person name="Hammond M."/>
            <person name="Megy K."/>
            <person name="Lawson D."/>
            <person name="Kodira C."/>
            <person name="Sutton G."/>
            <person name="Meyer J."/>
            <person name="Hill C.A."/>
            <person name="Birren B."/>
            <person name="Nene V."/>
            <person name="Collins F."/>
            <person name="Alarcon-Chaidez F."/>
            <person name="Wikel S."/>
            <person name="Strausberg R."/>
        </authorList>
    </citation>
    <scope>NUCLEOTIDE SEQUENCE [LARGE SCALE GENOMIC DNA]</scope>
    <source>
        <strain evidence="8">Wikel colony</strain>
    </source>
</reference>
<evidence type="ECO:0000256" key="5">
    <source>
        <dbReference type="ARBA" id="ARBA00022884"/>
    </source>
</evidence>
<dbReference type="SUPFAM" id="SSF50129">
    <property type="entry name" value="GroES-like"/>
    <property type="match status" value="1"/>
</dbReference>
<protein>
    <submittedName>
        <fullName evidence="8">Quinone oxidoreductase, putative</fullName>
        <ecNumber evidence="8">1.6.5.5</ecNumber>
    </submittedName>
</protein>
<dbReference type="InterPro" id="IPR011032">
    <property type="entry name" value="GroES-like_sf"/>
</dbReference>
<dbReference type="GO" id="GO:0070402">
    <property type="term" value="F:NADPH binding"/>
    <property type="evidence" value="ECO:0000318"/>
    <property type="project" value="GO_Central"/>
</dbReference>
<dbReference type="VEuPathDB" id="VectorBase:ISCW004899"/>
<keyword evidence="6" id="KW-0007">Acetylation</keyword>
<dbReference type="EC" id="1.6.5.5" evidence="8"/>
<sequence>LTLPTTYATTRAAASMSVMRAIQVNKFGGPQVLQECHVPIPKVTPGKVLVRVKAAGVNPIDTLIREGTYPTSFQLPYTPGKDGAGLVEEVGEGDTPLKARDRVFFCNRDASNVHGSYAQYSLLKATDVWPLPEKISFQQGACLGIPYLTAYKALVLKAKVTADKLVLVHGASGAVGTAAVQIAKHFKAKVAGTAGTPAGMDVVKQRGADLVKKKKLFSHLVGFQKWTNDRGVDIILEMLANVNLPVDFNMIGQNGLILVIGSRGDVKVNPCCLMGKESAVMGIALMKATPEEWQAMAENVARGAEEGWIKPVMDRVYPLGGAKAAHHDLINRKGAKGKVTLDPDQ</sequence>
<dbReference type="PANTHER" id="PTHR44154:SF1">
    <property type="entry name" value="QUINONE OXIDOREDUCTASE"/>
    <property type="match status" value="1"/>
</dbReference>
<dbReference type="SUPFAM" id="SSF51735">
    <property type="entry name" value="NAD(P)-binding Rossmann-fold domains"/>
    <property type="match status" value="1"/>
</dbReference>
<dbReference type="VEuPathDB" id="VectorBase:ISCI004899"/>
<dbReference type="GO" id="GO:0005829">
    <property type="term" value="C:cytosol"/>
    <property type="evidence" value="ECO:0000318"/>
    <property type="project" value="GO_Central"/>
</dbReference>
<organism>
    <name type="scientific">Ixodes scapularis</name>
    <name type="common">Black-legged tick</name>
    <name type="synonym">Deer tick</name>
    <dbReference type="NCBI Taxonomy" id="6945"/>
    <lineage>
        <taxon>Eukaryota</taxon>
        <taxon>Metazoa</taxon>
        <taxon>Ecdysozoa</taxon>
        <taxon>Arthropoda</taxon>
        <taxon>Chelicerata</taxon>
        <taxon>Arachnida</taxon>
        <taxon>Acari</taxon>
        <taxon>Parasitiformes</taxon>
        <taxon>Ixodida</taxon>
        <taxon>Ixodoidea</taxon>
        <taxon>Ixodidae</taxon>
        <taxon>Ixodinae</taxon>
        <taxon>Ixodes</taxon>
    </lineage>
</organism>
<dbReference type="InterPro" id="IPR051603">
    <property type="entry name" value="Zinc-ADH_QOR/CCCR"/>
</dbReference>
<dbReference type="Gene3D" id="3.40.50.720">
    <property type="entry name" value="NAD(P)-binding Rossmann-like Domain"/>
    <property type="match status" value="1"/>
</dbReference>
<dbReference type="EMBL" id="DS718245">
    <property type="protein sequence ID" value="EEC06355.1"/>
    <property type="molecule type" value="Genomic_DNA"/>
</dbReference>
<feature type="non-terminal residue" evidence="8">
    <location>
        <position position="1"/>
    </location>
</feature>
<comment type="subcellular location">
    <subcellularLocation>
        <location evidence="1">Cytoplasm</location>
    </subcellularLocation>
</comment>
<dbReference type="FunFam" id="3.90.180.10:FF:000016">
    <property type="entry name" value="Quinone oxidoreductase"/>
    <property type="match status" value="1"/>
</dbReference>
<dbReference type="PANTHER" id="PTHR44154">
    <property type="entry name" value="QUINONE OXIDOREDUCTASE"/>
    <property type="match status" value="1"/>
</dbReference>
<dbReference type="VEuPathDB" id="VectorBase:ISCP_010952"/>
<gene>
    <name evidence="8" type="ORF">IscW_ISCW004899</name>
</gene>
<dbReference type="HOGENOM" id="CLU_026673_3_1_1"/>
<keyword evidence="8" id="KW-0560">Oxidoreductase</keyword>
<accession>B7PID3</accession>
<evidence type="ECO:0000256" key="4">
    <source>
        <dbReference type="ARBA" id="ARBA00022857"/>
    </source>
</evidence>
<dbReference type="OrthoDB" id="48317at2759"/>
<keyword evidence="3" id="KW-0963">Cytoplasm</keyword>
<evidence type="ECO:0000256" key="6">
    <source>
        <dbReference type="ARBA" id="ARBA00022990"/>
    </source>
</evidence>
<comment type="similarity">
    <text evidence="2">Belongs to the zinc-containing alcohol dehydrogenase family. Quinone oxidoreductase subfamily.</text>
</comment>
<dbReference type="AlphaFoldDB" id="B7PID3"/>
<keyword evidence="5" id="KW-0694">RNA-binding</keyword>
<dbReference type="InterPro" id="IPR036291">
    <property type="entry name" value="NAD(P)-bd_dom_sf"/>
</dbReference>
<dbReference type="FunFam" id="3.40.50.720:FF:000244">
    <property type="entry name" value="quinone oxidoreductase"/>
    <property type="match status" value="1"/>
</dbReference>
<dbReference type="Pfam" id="PF00107">
    <property type="entry name" value="ADH_zinc_N"/>
    <property type="match status" value="1"/>
</dbReference>